<evidence type="ECO:0000256" key="2">
    <source>
        <dbReference type="ARBA" id="ARBA00022603"/>
    </source>
</evidence>
<evidence type="ECO:0000256" key="7">
    <source>
        <dbReference type="RuleBase" id="RU000416"/>
    </source>
</evidence>
<keyword evidence="3 6" id="KW-0808">Transferase</keyword>
<dbReference type="SUPFAM" id="SSF53335">
    <property type="entry name" value="S-adenosyl-L-methionine-dependent methyltransferases"/>
    <property type="match status" value="1"/>
</dbReference>
<protein>
    <recommendedName>
        <fullName evidence="1">DNA (cytosine-5-)-methyltransferase</fullName>
        <ecNumber evidence="1">2.1.1.37</ecNumber>
    </recommendedName>
</protein>
<dbReference type="REBASE" id="388686">
    <property type="entry name" value="M.Bme301ORF30245P"/>
</dbReference>
<dbReference type="AlphaFoldDB" id="A0A6M6E0L1"/>
<evidence type="ECO:0000256" key="3">
    <source>
        <dbReference type="ARBA" id="ARBA00022679"/>
    </source>
</evidence>
<organism evidence="8 9">
    <name type="scientific">Priestia megaterium</name>
    <name type="common">Bacillus megaterium</name>
    <dbReference type="NCBI Taxonomy" id="1404"/>
    <lineage>
        <taxon>Bacteria</taxon>
        <taxon>Bacillati</taxon>
        <taxon>Bacillota</taxon>
        <taxon>Bacilli</taxon>
        <taxon>Bacillales</taxon>
        <taxon>Bacillaceae</taxon>
        <taxon>Priestia</taxon>
    </lineage>
</organism>
<proteinExistence type="inferred from homology"/>
<dbReference type="PANTHER" id="PTHR10629">
    <property type="entry name" value="CYTOSINE-SPECIFIC METHYLTRANSFERASE"/>
    <property type="match status" value="1"/>
</dbReference>
<keyword evidence="2 6" id="KW-0489">Methyltransferase</keyword>
<keyword evidence="8" id="KW-0614">Plasmid</keyword>
<evidence type="ECO:0000256" key="6">
    <source>
        <dbReference type="PROSITE-ProRule" id="PRU01016"/>
    </source>
</evidence>
<dbReference type="Pfam" id="PF00145">
    <property type="entry name" value="DNA_methylase"/>
    <property type="match status" value="1"/>
</dbReference>
<evidence type="ECO:0000256" key="5">
    <source>
        <dbReference type="ARBA" id="ARBA00022747"/>
    </source>
</evidence>
<dbReference type="Gene3D" id="3.40.50.150">
    <property type="entry name" value="Vaccinia Virus protein VP39"/>
    <property type="match status" value="1"/>
</dbReference>
<dbReference type="Gene3D" id="3.90.120.10">
    <property type="entry name" value="DNA Methylase, subunit A, domain 2"/>
    <property type="match status" value="1"/>
</dbReference>
<keyword evidence="4 6" id="KW-0949">S-adenosyl-L-methionine</keyword>
<dbReference type="PANTHER" id="PTHR10629:SF52">
    <property type="entry name" value="DNA (CYTOSINE-5)-METHYLTRANSFERASE 1"/>
    <property type="match status" value="1"/>
</dbReference>
<comment type="similarity">
    <text evidence="6 7">Belongs to the class I-like SAM-binding methyltransferase superfamily. C5-methyltransferase family.</text>
</comment>
<dbReference type="NCBIfam" id="TIGR00675">
    <property type="entry name" value="dcm"/>
    <property type="match status" value="1"/>
</dbReference>
<dbReference type="EMBL" id="CP045273">
    <property type="protein sequence ID" value="QJX80370.1"/>
    <property type="molecule type" value="Genomic_DNA"/>
</dbReference>
<name>A0A6M6E0L1_PRIMG</name>
<reference evidence="8 9" key="1">
    <citation type="submission" date="2019-10" db="EMBL/GenBank/DDBJ databases">
        <title>Complete genome sequences for adaption low water activity.</title>
        <authorList>
            <person name="Zhao L."/>
            <person name="Zhong J."/>
        </authorList>
    </citation>
    <scope>NUCLEOTIDE SEQUENCE [LARGE SCALE GENOMIC DNA]</scope>
    <source>
        <strain evidence="8 9">FDU301</strain>
        <plasmid evidence="9">pfdu301a</plasmid>
    </source>
</reference>
<dbReference type="GO" id="GO:0009307">
    <property type="term" value="P:DNA restriction-modification system"/>
    <property type="evidence" value="ECO:0007669"/>
    <property type="project" value="UniProtKB-KW"/>
</dbReference>
<dbReference type="InterPro" id="IPR001525">
    <property type="entry name" value="C5_MeTfrase"/>
</dbReference>
<dbReference type="PRINTS" id="PR00105">
    <property type="entry name" value="C5METTRFRASE"/>
</dbReference>
<dbReference type="GO" id="GO:0003886">
    <property type="term" value="F:DNA (cytosine-5-)-methyltransferase activity"/>
    <property type="evidence" value="ECO:0007669"/>
    <property type="project" value="UniProtKB-EC"/>
</dbReference>
<dbReference type="InterPro" id="IPR029063">
    <property type="entry name" value="SAM-dependent_MTases_sf"/>
</dbReference>
<keyword evidence="5" id="KW-0680">Restriction system</keyword>
<dbReference type="Proteomes" id="UP000501076">
    <property type="component" value="Plasmid pFDU301A"/>
</dbReference>
<dbReference type="EC" id="2.1.1.37" evidence="1"/>
<sequence length="357" mass="39789">MQNTNKKPTVCSFFSGGGLLDLGFKDDFNIIWANEFNTEAAKSYQSNIGDHIVVGNINEIAKDMSKIPNADIYIGGPPCIDFSSNGANRGEKGVNGQLTWTYFNIIKAKKPKAFVMENVAGLAQKHKGTLEKLKQSFNEVGYDVQVETLNSAEFGTPQQRKRVFIIGFRNDLGTSFEFPNGNTHFVTVKDAFKGLSSPQTIKARDKVLGDIPNHTATWTNPSPERIKDLYINPRPNQRVGLKRLDWDKPSYTLTAHIAKDGREFLHPDEDRRISVREALRLMGVPDSYIIPRGVPLNQQYTLVGNGVAYQVAKALAIAIRVQLTNVDKQIKQVSSLNGYKAKKEKAEQLSFDDLLLA</sequence>
<dbReference type="GO" id="GO:0044027">
    <property type="term" value="P:negative regulation of gene expression via chromosomal CpG island methylation"/>
    <property type="evidence" value="ECO:0007669"/>
    <property type="project" value="TreeGrafter"/>
</dbReference>
<feature type="active site" evidence="6">
    <location>
        <position position="79"/>
    </location>
</feature>
<dbReference type="InterPro" id="IPR050390">
    <property type="entry name" value="C5-Methyltransferase"/>
</dbReference>
<evidence type="ECO:0000256" key="4">
    <source>
        <dbReference type="ARBA" id="ARBA00022691"/>
    </source>
</evidence>
<dbReference type="GO" id="GO:0003677">
    <property type="term" value="F:DNA binding"/>
    <property type="evidence" value="ECO:0007669"/>
    <property type="project" value="TreeGrafter"/>
</dbReference>
<accession>A0A6M6E0L1</accession>
<evidence type="ECO:0000256" key="1">
    <source>
        <dbReference type="ARBA" id="ARBA00011975"/>
    </source>
</evidence>
<evidence type="ECO:0000313" key="8">
    <source>
        <dbReference type="EMBL" id="QJX80370.1"/>
    </source>
</evidence>
<dbReference type="GO" id="GO:0032259">
    <property type="term" value="P:methylation"/>
    <property type="evidence" value="ECO:0007669"/>
    <property type="project" value="UniProtKB-KW"/>
</dbReference>
<geneLocation type="plasmid" evidence="9">
    <name>pfdu301a</name>
</geneLocation>
<dbReference type="PROSITE" id="PS51679">
    <property type="entry name" value="SAM_MT_C5"/>
    <property type="match status" value="1"/>
</dbReference>
<gene>
    <name evidence="8" type="primary">dcm</name>
    <name evidence="8" type="ORF">FDZ14_30245</name>
</gene>
<dbReference type="RefSeq" id="WP_171778358.1">
    <property type="nucleotide sequence ID" value="NZ_CP045273.1"/>
</dbReference>
<evidence type="ECO:0000313" key="9">
    <source>
        <dbReference type="Proteomes" id="UP000501076"/>
    </source>
</evidence>